<proteinExistence type="predicted"/>
<dbReference type="EMBL" id="AAOE01000012">
    <property type="protein sequence ID" value="EAR09186.1"/>
    <property type="molecule type" value="Genomic_DNA"/>
</dbReference>
<sequence length="394" mass="41810">MRIKNLPFVIATAAIVLTGCNSESDVNDDSAPISPTGPLELTDDTWSAGQDRILGLNFSGTATTPVLSMMKGAPVSGQDGDLFTLRTVTYPDTTFSDLRVIDNANDRQDYQDFDIITANAKDYVIACQDGNNTVGYAQPVKLQIWQADAPSDIKTIKLEDANGAFTLRDCNALDAQFTQGTSEAMAAQVFVVGYSEPTGGGFGGDRLVRVDLTVDTTKTIAAGAVTASTGTDDTAANGLYFVDDNFDRLDAVAVHRTAIYLTQFDDSTGANQLYFLNPAAANPTATLVSESTTDVFANAEQAQWVEDMVVVPGISDHDKIYLVSSSSAPGVAIAGYRPYVNNVPAQPLALSTDTLAERCSDVIAAVANAGSGQLMWCYDSTDAGKIIQLQVPFE</sequence>
<organism evidence="1 2">
    <name type="scientific">Reinekea blandensis MED297</name>
    <dbReference type="NCBI Taxonomy" id="314283"/>
    <lineage>
        <taxon>Bacteria</taxon>
        <taxon>Pseudomonadati</taxon>
        <taxon>Pseudomonadota</taxon>
        <taxon>Gammaproteobacteria</taxon>
        <taxon>Oceanospirillales</taxon>
        <taxon>Saccharospirillaceae</taxon>
        <taxon>Reinekea</taxon>
    </lineage>
</organism>
<dbReference type="HOGENOM" id="CLU_699944_0_0_6"/>
<keyword evidence="2" id="KW-1185">Reference proteome</keyword>
<name>A4BF73_9GAMM</name>
<keyword evidence="1" id="KW-0346">Stress response</keyword>
<evidence type="ECO:0000313" key="2">
    <source>
        <dbReference type="Proteomes" id="UP000005953"/>
    </source>
</evidence>
<dbReference type="RefSeq" id="WP_008045268.1">
    <property type="nucleotide sequence ID" value="NZ_CH724152.1"/>
</dbReference>
<dbReference type="OrthoDB" id="6117242at2"/>
<dbReference type="Proteomes" id="UP000005953">
    <property type="component" value="Unassembled WGS sequence"/>
</dbReference>
<protein>
    <submittedName>
        <fullName evidence="1">Heat shock protein HtpX</fullName>
        <ecNumber evidence="1">3.4.24.-</ecNumber>
    </submittedName>
</protein>
<keyword evidence="1" id="KW-0378">Hydrolase</keyword>
<accession>A4BF73</accession>
<reference evidence="1 2" key="1">
    <citation type="submission" date="2006-02" db="EMBL/GenBank/DDBJ databases">
        <authorList>
            <person name="Pinhassi J."/>
            <person name="Pedros-Alio C."/>
            <person name="Ferriera S."/>
            <person name="Johnson J."/>
            <person name="Kravitz S."/>
            <person name="Halpern A."/>
            <person name="Remington K."/>
            <person name="Beeson K."/>
            <person name="Tran B."/>
            <person name="Rogers Y.-H."/>
            <person name="Friedman R."/>
            <person name="Venter J.C."/>
        </authorList>
    </citation>
    <scope>NUCLEOTIDE SEQUENCE [LARGE SCALE GENOMIC DNA]</scope>
    <source>
        <strain evidence="1 2">MED297</strain>
    </source>
</reference>
<dbReference type="EC" id="3.4.24.-" evidence="1"/>
<gene>
    <name evidence="1" type="ORF">MED297_06883</name>
</gene>
<comment type="caution">
    <text evidence="1">The sequence shown here is derived from an EMBL/GenBank/DDBJ whole genome shotgun (WGS) entry which is preliminary data.</text>
</comment>
<dbReference type="GO" id="GO:0016787">
    <property type="term" value="F:hydrolase activity"/>
    <property type="evidence" value="ECO:0007669"/>
    <property type="project" value="UniProtKB-KW"/>
</dbReference>
<dbReference type="AlphaFoldDB" id="A4BF73"/>
<dbReference type="PROSITE" id="PS51257">
    <property type="entry name" value="PROKAR_LIPOPROTEIN"/>
    <property type="match status" value="1"/>
</dbReference>
<evidence type="ECO:0000313" key="1">
    <source>
        <dbReference type="EMBL" id="EAR09186.1"/>
    </source>
</evidence>